<protein>
    <submittedName>
        <fullName evidence="1">Uncharacterized protein</fullName>
    </submittedName>
</protein>
<proteinExistence type="predicted"/>
<dbReference type="EMBL" id="JARKIE010000107">
    <property type="protein sequence ID" value="KAJ7683599.1"/>
    <property type="molecule type" value="Genomic_DNA"/>
</dbReference>
<dbReference type="Proteomes" id="UP001221757">
    <property type="component" value="Unassembled WGS sequence"/>
</dbReference>
<organism evidence="1 2">
    <name type="scientific">Mycena rosella</name>
    <name type="common">Pink bonnet</name>
    <name type="synonym">Agaricus rosellus</name>
    <dbReference type="NCBI Taxonomy" id="1033263"/>
    <lineage>
        <taxon>Eukaryota</taxon>
        <taxon>Fungi</taxon>
        <taxon>Dikarya</taxon>
        <taxon>Basidiomycota</taxon>
        <taxon>Agaricomycotina</taxon>
        <taxon>Agaricomycetes</taxon>
        <taxon>Agaricomycetidae</taxon>
        <taxon>Agaricales</taxon>
        <taxon>Marasmiineae</taxon>
        <taxon>Mycenaceae</taxon>
        <taxon>Mycena</taxon>
    </lineage>
</organism>
<accession>A0AAD7D8L6</accession>
<feature type="non-terminal residue" evidence="1">
    <location>
        <position position="94"/>
    </location>
</feature>
<evidence type="ECO:0000313" key="1">
    <source>
        <dbReference type="EMBL" id="KAJ7683599.1"/>
    </source>
</evidence>
<comment type="caution">
    <text evidence="1">The sequence shown here is derived from an EMBL/GenBank/DDBJ whole genome shotgun (WGS) entry which is preliminary data.</text>
</comment>
<gene>
    <name evidence="1" type="ORF">B0H17DRAFT_941787</name>
</gene>
<evidence type="ECO:0000313" key="2">
    <source>
        <dbReference type="Proteomes" id="UP001221757"/>
    </source>
</evidence>
<sequence length="94" mass="9774">APMHRHQTGDLRCNLAHLKIISDVAATGALIGQLNTTCIATQLSTATTVAMAQAGLKSIDDGIQTILTTVFSRQTAPASSHDQVSDGLATEQMA</sequence>
<name>A0AAD7D8L6_MYCRO</name>
<dbReference type="AlphaFoldDB" id="A0AAD7D8L6"/>
<reference evidence="1" key="1">
    <citation type="submission" date="2023-03" db="EMBL/GenBank/DDBJ databases">
        <title>Massive genome expansion in bonnet fungi (Mycena s.s.) driven by repeated elements and novel gene families across ecological guilds.</title>
        <authorList>
            <consortium name="Lawrence Berkeley National Laboratory"/>
            <person name="Harder C.B."/>
            <person name="Miyauchi S."/>
            <person name="Viragh M."/>
            <person name="Kuo A."/>
            <person name="Thoen E."/>
            <person name="Andreopoulos B."/>
            <person name="Lu D."/>
            <person name="Skrede I."/>
            <person name="Drula E."/>
            <person name="Henrissat B."/>
            <person name="Morin E."/>
            <person name="Kohler A."/>
            <person name="Barry K."/>
            <person name="LaButti K."/>
            <person name="Morin E."/>
            <person name="Salamov A."/>
            <person name="Lipzen A."/>
            <person name="Mereny Z."/>
            <person name="Hegedus B."/>
            <person name="Baldrian P."/>
            <person name="Stursova M."/>
            <person name="Weitz H."/>
            <person name="Taylor A."/>
            <person name="Grigoriev I.V."/>
            <person name="Nagy L.G."/>
            <person name="Martin F."/>
            <person name="Kauserud H."/>
        </authorList>
    </citation>
    <scope>NUCLEOTIDE SEQUENCE</scope>
    <source>
        <strain evidence="1">CBHHK067</strain>
    </source>
</reference>
<keyword evidence="2" id="KW-1185">Reference proteome</keyword>